<gene>
    <name evidence="1" type="ordered locus">PERMA_1378</name>
</gene>
<proteinExistence type="predicted"/>
<dbReference type="STRING" id="123214.PERMA_1378"/>
<dbReference type="KEGG" id="pmx:PERMA_1378"/>
<accession>C0QR51</accession>
<evidence type="ECO:0000313" key="2">
    <source>
        <dbReference type="Proteomes" id="UP000001366"/>
    </source>
</evidence>
<dbReference type="InterPro" id="IPR036770">
    <property type="entry name" value="Ankyrin_rpt-contain_sf"/>
</dbReference>
<dbReference type="PaxDb" id="123214-PERMA_1378"/>
<sequence>MSDRWLDQEGVNEGVLSEYYYRMLPKPKNGKIDEERYKTIFWNFIYKDEEGIESRDYSIYPLEEVKQELEELARGIGNILEKSVTSGLKIDEMYTSAGHHAVHLLIMQGRYAFAMGFLHLLDVNIKEKSMGLTPLHTVFMSRRYIGRLIKTKSVGTDVIRTVGGSMNIEQSLEEDRYKRMQTQEESVKRFLSSEFFRTNPDIIEEKLINGKKALITWLLERGADPLETDYFGRDVIDWARFYSLEMDDNSLLEYMLKEIDRLAIELPKQNKEEIEMREKIARQIQVIQQFKKRKQIMASKVYEDNPDFKGKKIPKKVSQQ</sequence>
<dbReference type="EMBL" id="CP001230">
    <property type="protein sequence ID" value="ACO03667.1"/>
    <property type="molecule type" value="Genomic_DNA"/>
</dbReference>
<dbReference type="RefSeq" id="WP_012675906.1">
    <property type="nucleotide sequence ID" value="NC_012440.1"/>
</dbReference>
<evidence type="ECO:0008006" key="3">
    <source>
        <dbReference type="Google" id="ProtNLM"/>
    </source>
</evidence>
<name>C0QR51_PERMH</name>
<organism evidence="1 2">
    <name type="scientific">Persephonella marina (strain DSM 14350 / EX-H1)</name>
    <dbReference type="NCBI Taxonomy" id="123214"/>
    <lineage>
        <taxon>Bacteria</taxon>
        <taxon>Pseudomonadati</taxon>
        <taxon>Aquificota</taxon>
        <taxon>Aquificia</taxon>
        <taxon>Aquificales</taxon>
        <taxon>Hydrogenothermaceae</taxon>
        <taxon>Persephonella</taxon>
    </lineage>
</organism>
<dbReference type="Proteomes" id="UP000001366">
    <property type="component" value="Chromosome"/>
</dbReference>
<evidence type="ECO:0000313" key="1">
    <source>
        <dbReference type="EMBL" id="ACO03667.1"/>
    </source>
</evidence>
<dbReference type="AlphaFoldDB" id="C0QR51"/>
<keyword evidence="2" id="KW-1185">Reference proteome</keyword>
<reference evidence="1 2" key="1">
    <citation type="journal article" date="2009" name="J. Bacteriol.">
        <title>Complete and draft genome sequences of six members of the Aquificales.</title>
        <authorList>
            <person name="Reysenbach A.L."/>
            <person name="Hamamura N."/>
            <person name="Podar M."/>
            <person name="Griffiths E."/>
            <person name="Ferreira S."/>
            <person name="Hochstein R."/>
            <person name="Heidelberg J."/>
            <person name="Johnson J."/>
            <person name="Mead D."/>
            <person name="Pohorille A."/>
            <person name="Sarmiento M."/>
            <person name="Schweighofer K."/>
            <person name="Seshadri R."/>
            <person name="Voytek M.A."/>
        </authorList>
    </citation>
    <scope>NUCLEOTIDE SEQUENCE [LARGE SCALE GENOMIC DNA]</scope>
    <source>
        <strain evidence="2">DSM 14350 / EX-H1</strain>
    </source>
</reference>
<dbReference type="Gene3D" id="1.25.40.20">
    <property type="entry name" value="Ankyrin repeat-containing domain"/>
    <property type="match status" value="1"/>
</dbReference>
<dbReference type="HOGENOM" id="CLU_868352_0_0_0"/>
<protein>
    <recommendedName>
        <fullName evidence="3">Ankyrin repeat protein</fullName>
    </recommendedName>
</protein>